<dbReference type="Gene3D" id="3.40.50.300">
    <property type="entry name" value="P-loop containing nucleotide triphosphate hydrolases"/>
    <property type="match status" value="1"/>
</dbReference>
<dbReference type="OrthoDB" id="1265492at2"/>
<dbReference type="Proteomes" id="UP000244037">
    <property type="component" value="Unassembled WGS sequence"/>
</dbReference>
<sequence>MVMQPGEYYEKANLRDNPFRSNPNFAADPRASIWVGYENQKKQLDKYLRRSLADQVGNANFIMLYGNYGTGKSHALLWAQNRILHDEKKTFESVCYFIPTLRKDKGKLTFAGAFLDDIVAKSDLMDNVQAYHNFLTECIALCRTAHGLDHQVSAEKIIEILIPPVELNNFAKEIYHCQKEDDFLKLIAPKTLTDYQAMMIFTRLVNLFVHDMEISDTSRKRFKKGAYLFIDELDDLERASVKEAREVNDILRHIYDNCPNCFCMVIALSAEISQLAVLFFDYILSRIHRQIELLVLDKDDAVAFVREILNSNRVDQDGKGGFFPFEEAAVDTIASQLTEITPRKIVTTMQQIIEEVRLAGHDPSEGPVSVEFLDDEEILDEVLGEGGVA</sequence>
<dbReference type="InterPro" id="IPR027417">
    <property type="entry name" value="P-loop_NTPase"/>
</dbReference>
<gene>
    <name evidence="1" type="ORF">C8N38_104226</name>
</gene>
<organism evidence="1 2">
    <name type="scientific">Rhodovulum kholense</name>
    <dbReference type="NCBI Taxonomy" id="453584"/>
    <lineage>
        <taxon>Bacteria</taxon>
        <taxon>Pseudomonadati</taxon>
        <taxon>Pseudomonadota</taxon>
        <taxon>Alphaproteobacteria</taxon>
        <taxon>Rhodobacterales</taxon>
        <taxon>Paracoccaceae</taxon>
        <taxon>Rhodovulum</taxon>
    </lineage>
</organism>
<dbReference type="PANTHER" id="PTHR35894:SF1">
    <property type="entry name" value="PHOSPHORIBULOKINASE _ URIDINE KINASE FAMILY"/>
    <property type="match status" value="1"/>
</dbReference>
<dbReference type="PANTHER" id="PTHR35894">
    <property type="entry name" value="GENERAL SECRETION PATHWAY PROTEIN A-RELATED"/>
    <property type="match status" value="1"/>
</dbReference>
<dbReference type="InterPro" id="IPR052026">
    <property type="entry name" value="ExeA_AAA_ATPase_DNA-bind"/>
</dbReference>
<comment type="caution">
    <text evidence="1">The sequence shown here is derived from an EMBL/GenBank/DDBJ whole genome shotgun (WGS) entry which is preliminary data.</text>
</comment>
<evidence type="ECO:0000313" key="1">
    <source>
        <dbReference type="EMBL" id="PTW50590.1"/>
    </source>
</evidence>
<keyword evidence="2" id="KW-1185">Reference proteome</keyword>
<accession>A0A8E3AS73</accession>
<dbReference type="AlphaFoldDB" id="A0A8E3AS73"/>
<name>A0A8E3AS73_9RHOB</name>
<reference evidence="1 2" key="1">
    <citation type="submission" date="2018-04" db="EMBL/GenBank/DDBJ databases">
        <title>Genomic Encyclopedia of Archaeal and Bacterial Type Strains, Phase II (KMG-II): from individual species to whole genera.</title>
        <authorList>
            <person name="Goeker M."/>
        </authorList>
    </citation>
    <scope>NUCLEOTIDE SEQUENCE [LARGE SCALE GENOMIC DNA]</scope>
    <source>
        <strain evidence="1 2">DSM 19783</strain>
    </source>
</reference>
<evidence type="ECO:0000313" key="2">
    <source>
        <dbReference type="Proteomes" id="UP000244037"/>
    </source>
</evidence>
<dbReference type="EMBL" id="QAYC01000004">
    <property type="protein sequence ID" value="PTW50590.1"/>
    <property type="molecule type" value="Genomic_DNA"/>
</dbReference>
<dbReference type="SUPFAM" id="SSF52540">
    <property type="entry name" value="P-loop containing nucleoside triphosphate hydrolases"/>
    <property type="match status" value="1"/>
</dbReference>
<protein>
    <submittedName>
        <fullName evidence="1">Uncharacterized protein</fullName>
    </submittedName>
</protein>
<dbReference type="RefSeq" id="WP_146176244.1">
    <property type="nucleotide sequence ID" value="NZ_QAYC01000004.1"/>
</dbReference>
<proteinExistence type="predicted"/>